<feature type="region of interest" description="Disordered" evidence="1">
    <location>
        <begin position="191"/>
        <end position="251"/>
    </location>
</feature>
<name>A0A7M6DNG3_9CNID</name>
<accession>A0A7M6DNG3</accession>
<keyword evidence="2" id="KW-1133">Transmembrane helix</keyword>
<evidence type="ECO:0000256" key="3">
    <source>
        <dbReference type="SAM" id="SignalP"/>
    </source>
</evidence>
<dbReference type="AlphaFoldDB" id="A0A7M6DNG3"/>
<evidence type="ECO:0008006" key="6">
    <source>
        <dbReference type="Google" id="ProtNLM"/>
    </source>
</evidence>
<evidence type="ECO:0000313" key="5">
    <source>
        <dbReference type="Proteomes" id="UP000594262"/>
    </source>
</evidence>
<feature type="transmembrane region" description="Helical" evidence="2">
    <location>
        <begin position="381"/>
        <end position="404"/>
    </location>
</feature>
<feature type="region of interest" description="Disordered" evidence="1">
    <location>
        <begin position="409"/>
        <end position="468"/>
    </location>
</feature>
<dbReference type="OrthoDB" id="10690064at2759"/>
<dbReference type="Proteomes" id="UP000594262">
    <property type="component" value="Unplaced"/>
</dbReference>
<organism evidence="4 5">
    <name type="scientific">Clytia hemisphaerica</name>
    <dbReference type="NCBI Taxonomy" id="252671"/>
    <lineage>
        <taxon>Eukaryota</taxon>
        <taxon>Metazoa</taxon>
        <taxon>Cnidaria</taxon>
        <taxon>Hydrozoa</taxon>
        <taxon>Hydroidolina</taxon>
        <taxon>Leptothecata</taxon>
        <taxon>Obeliida</taxon>
        <taxon>Clytiidae</taxon>
        <taxon>Clytia</taxon>
    </lineage>
</organism>
<dbReference type="GeneID" id="136799989"/>
<evidence type="ECO:0000313" key="4">
    <source>
        <dbReference type="EnsemblMetazoa" id="CLYHEMP018054.2"/>
    </source>
</evidence>
<dbReference type="EnsemblMetazoa" id="CLYHEMT018054.2">
    <property type="protein sequence ID" value="CLYHEMP018054.2"/>
    <property type="gene ID" value="CLYHEMG018054"/>
</dbReference>
<keyword evidence="5" id="KW-1185">Reference proteome</keyword>
<feature type="compositionally biased region" description="Polar residues" evidence="1">
    <location>
        <begin position="508"/>
        <end position="521"/>
    </location>
</feature>
<dbReference type="RefSeq" id="XP_066912715.1">
    <property type="nucleotide sequence ID" value="XM_067056614.1"/>
</dbReference>
<keyword evidence="2" id="KW-0812">Transmembrane</keyword>
<feature type="chain" id="PRO_5029504856" description="Cnidarian restricted protein" evidence="3">
    <location>
        <begin position="21"/>
        <end position="749"/>
    </location>
</feature>
<feature type="compositionally biased region" description="Polar residues" evidence="1">
    <location>
        <begin position="548"/>
        <end position="572"/>
    </location>
</feature>
<feature type="signal peptide" evidence="3">
    <location>
        <begin position="1"/>
        <end position="20"/>
    </location>
</feature>
<proteinExistence type="predicted"/>
<evidence type="ECO:0000256" key="2">
    <source>
        <dbReference type="SAM" id="Phobius"/>
    </source>
</evidence>
<sequence length="749" mass="82379">MDQILASIYLIILATHGVLCIKIKREETDYIDKNQLPVKHPWQFGCFDVWRQPWCKCNVRTNILSANGQILSCKYREISCEDKAVLYTNNLSEKKMVYRGNSIKKVELWNLQQNSTKGIWMDLTKQFLLKKMFKSDGNRLKFSQDFGQKIWAGQLMKITYQKDSDKCFILKIPGEITYPFDVRRLFPVVTSPPTNTPTTTTTTTTTPTTTTTTPTTTTTTPTTTTTTTQTPTTITPTKTTNSISTKATKTATTTLSSTTIATTLITKPKKTTKVPIKTTVATKKSTTIIVPITTQPTGPITQPTGPITQPTGPITQPTGPITQPTGPTTQPTGPTTQPTGPTTLSTNPATHPTAVTKSTTNAQPSVDENSGDKDKEDSNTIIYIALAVVSVVVVILIIVVIVLLKKRRTKSTNAKDDDNSKKKKKNGDLQNPIYLNPINGPLAPPYNNASTMVQRPVKPRPSDTSLQSACSTSALIDSDTQEMYADIAPYQGNDYIIPNIPLNNNNNKRLGSTPNVRQQNPVHPPTGRDGNSYTALQKPSQGPALYTTLESSQEQNTYEAPIDGSSQSSTGQYAGLDPVYTGVNQQPTYAPLTKYNLQAEQNNVYQGLNEAVTPSSYEGLQNENQPIYGELYEESNFAPMKNTDNKVSNQNHTPETYAVLNNQPEQTYAPLNAPGHPGSQTNYQPETYAELQNPDIQNSGNYDNPQEMYAPLQGEGISQETYEPLTPNPNGITNPNYESDNLYHVLAKN</sequence>
<protein>
    <recommendedName>
        <fullName evidence="6">Cnidarian restricted protein</fullName>
    </recommendedName>
</protein>
<reference evidence="4" key="1">
    <citation type="submission" date="2021-01" db="UniProtKB">
        <authorList>
            <consortium name="EnsemblMetazoa"/>
        </authorList>
    </citation>
    <scope>IDENTIFICATION</scope>
</reference>
<feature type="compositionally biased region" description="Low complexity" evidence="1">
    <location>
        <begin position="293"/>
        <end position="343"/>
    </location>
</feature>
<feature type="compositionally biased region" description="Polar residues" evidence="1">
    <location>
        <begin position="344"/>
        <end position="368"/>
    </location>
</feature>
<keyword evidence="3" id="KW-0732">Signal</keyword>
<evidence type="ECO:0000256" key="1">
    <source>
        <dbReference type="SAM" id="MobiDB-lite"/>
    </source>
</evidence>
<keyword evidence="2" id="KW-0472">Membrane</keyword>
<feature type="compositionally biased region" description="Polar residues" evidence="1">
    <location>
        <begin position="529"/>
        <end position="540"/>
    </location>
</feature>
<feature type="region of interest" description="Disordered" evidence="1">
    <location>
        <begin position="506"/>
        <end position="577"/>
    </location>
</feature>
<feature type="region of interest" description="Disordered" evidence="1">
    <location>
        <begin position="293"/>
        <end position="375"/>
    </location>
</feature>